<dbReference type="AlphaFoldDB" id="A0A8K0PB07"/>
<evidence type="ECO:0000256" key="10">
    <source>
        <dbReference type="ARBA" id="ARBA00023303"/>
    </source>
</evidence>
<dbReference type="PANTHER" id="PTHR18945">
    <property type="entry name" value="NEUROTRANSMITTER GATED ION CHANNEL"/>
    <property type="match status" value="1"/>
</dbReference>
<keyword evidence="7 11" id="KW-1133">Transmembrane helix</keyword>
<dbReference type="GO" id="GO:0005230">
    <property type="term" value="F:extracellular ligand-gated monoatomic ion channel activity"/>
    <property type="evidence" value="ECO:0007669"/>
    <property type="project" value="InterPro"/>
</dbReference>
<comment type="caution">
    <text evidence="15">The sequence shown here is derived from an EMBL/GenBank/DDBJ whole genome shotgun (WGS) entry which is preliminary data.</text>
</comment>
<dbReference type="SUPFAM" id="SSF63712">
    <property type="entry name" value="Nicotinic receptor ligand binding domain-like"/>
    <property type="match status" value="1"/>
</dbReference>
<dbReference type="GO" id="GO:0099095">
    <property type="term" value="F:ligand-gated monoatomic anion channel activity"/>
    <property type="evidence" value="ECO:0007669"/>
    <property type="project" value="UniProtKB-ARBA"/>
</dbReference>
<evidence type="ECO:0000259" key="13">
    <source>
        <dbReference type="Pfam" id="PF02931"/>
    </source>
</evidence>
<accession>A0A8K0PB07</accession>
<keyword evidence="10 11" id="KW-0407">Ion channel</keyword>
<dbReference type="InterPro" id="IPR018000">
    <property type="entry name" value="Neurotransmitter_ion_chnl_CS"/>
</dbReference>
<gene>
    <name evidence="15" type="ORF">J437_LFUL018401</name>
</gene>
<dbReference type="EMBL" id="KZ309346">
    <property type="protein sequence ID" value="KAG8238368.1"/>
    <property type="molecule type" value="Genomic_DNA"/>
</dbReference>
<dbReference type="InterPro" id="IPR006202">
    <property type="entry name" value="Neur_chan_lig-bd"/>
</dbReference>
<evidence type="ECO:0000256" key="1">
    <source>
        <dbReference type="ARBA" id="ARBA00004141"/>
    </source>
</evidence>
<comment type="subcellular location">
    <subcellularLocation>
        <location evidence="2">Cell membrane</location>
    </subcellularLocation>
    <subcellularLocation>
        <location evidence="1">Membrane</location>
        <topology evidence="1">Multi-pass membrane protein</topology>
    </subcellularLocation>
</comment>
<dbReference type="InterPro" id="IPR006029">
    <property type="entry name" value="Neurotrans-gated_channel_TM"/>
</dbReference>
<evidence type="ECO:0000256" key="7">
    <source>
        <dbReference type="ARBA" id="ARBA00022989"/>
    </source>
</evidence>
<organism evidence="15 16">
    <name type="scientific">Ladona fulva</name>
    <name type="common">Scarce chaser dragonfly</name>
    <name type="synonym">Libellula fulva</name>
    <dbReference type="NCBI Taxonomy" id="123851"/>
    <lineage>
        <taxon>Eukaryota</taxon>
        <taxon>Metazoa</taxon>
        <taxon>Ecdysozoa</taxon>
        <taxon>Arthropoda</taxon>
        <taxon>Hexapoda</taxon>
        <taxon>Insecta</taxon>
        <taxon>Pterygota</taxon>
        <taxon>Palaeoptera</taxon>
        <taxon>Odonata</taxon>
        <taxon>Epiprocta</taxon>
        <taxon>Anisoptera</taxon>
        <taxon>Libelluloidea</taxon>
        <taxon>Libellulidae</taxon>
        <taxon>Ladona</taxon>
    </lineage>
</organism>
<evidence type="ECO:0008006" key="17">
    <source>
        <dbReference type="Google" id="ProtNLM"/>
    </source>
</evidence>
<feature type="transmembrane region" description="Helical" evidence="11">
    <location>
        <begin position="358"/>
        <end position="377"/>
    </location>
</feature>
<comment type="similarity">
    <text evidence="11">Belongs to the ligand-gated ion channel (TC 1.A.9) family.</text>
</comment>
<reference evidence="15" key="1">
    <citation type="submission" date="2013-04" db="EMBL/GenBank/DDBJ databases">
        <authorList>
            <person name="Qu J."/>
            <person name="Murali S.C."/>
            <person name="Bandaranaike D."/>
            <person name="Bellair M."/>
            <person name="Blankenburg K."/>
            <person name="Chao H."/>
            <person name="Dinh H."/>
            <person name="Doddapaneni H."/>
            <person name="Downs B."/>
            <person name="Dugan-Rocha S."/>
            <person name="Elkadiri S."/>
            <person name="Gnanaolivu R.D."/>
            <person name="Hernandez B."/>
            <person name="Javaid M."/>
            <person name="Jayaseelan J.C."/>
            <person name="Lee S."/>
            <person name="Li M."/>
            <person name="Ming W."/>
            <person name="Munidasa M."/>
            <person name="Muniz J."/>
            <person name="Nguyen L."/>
            <person name="Ongeri F."/>
            <person name="Osuji N."/>
            <person name="Pu L.-L."/>
            <person name="Puazo M."/>
            <person name="Qu C."/>
            <person name="Quiroz J."/>
            <person name="Raj R."/>
            <person name="Weissenberger G."/>
            <person name="Xin Y."/>
            <person name="Zou X."/>
            <person name="Han Y."/>
            <person name="Richards S."/>
            <person name="Worley K."/>
            <person name="Muzny D."/>
            <person name="Gibbs R."/>
        </authorList>
    </citation>
    <scope>NUCLEOTIDE SEQUENCE</scope>
    <source>
        <strain evidence="15">Sampled in the wild</strain>
    </source>
</reference>
<comment type="caution">
    <text evidence="11">Lacks conserved residue(s) required for the propagation of feature annotation.</text>
</comment>
<dbReference type="Gene3D" id="1.20.58.390">
    <property type="entry name" value="Neurotransmitter-gated ion-channel transmembrane domain"/>
    <property type="match status" value="1"/>
</dbReference>
<keyword evidence="6" id="KW-0732">Signal</keyword>
<keyword evidence="3 11" id="KW-0813">Transport</keyword>
<dbReference type="InterPro" id="IPR038050">
    <property type="entry name" value="Neuro_actylchol_rec"/>
</dbReference>
<keyword evidence="16" id="KW-1185">Reference proteome</keyword>
<evidence type="ECO:0000313" key="15">
    <source>
        <dbReference type="EMBL" id="KAG8238368.1"/>
    </source>
</evidence>
<evidence type="ECO:0000313" key="16">
    <source>
        <dbReference type="Proteomes" id="UP000792457"/>
    </source>
</evidence>
<protein>
    <recommendedName>
        <fullName evidence="17">Glycine receptor beta</fullName>
    </recommendedName>
</protein>
<feature type="region of interest" description="Disordered" evidence="12">
    <location>
        <begin position="251"/>
        <end position="276"/>
    </location>
</feature>
<dbReference type="Proteomes" id="UP000792457">
    <property type="component" value="Unassembled WGS sequence"/>
</dbReference>
<dbReference type="PRINTS" id="PR00252">
    <property type="entry name" value="NRIONCHANNEL"/>
</dbReference>
<name>A0A8K0PB07_LADFU</name>
<dbReference type="GO" id="GO:0004888">
    <property type="term" value="F:transmembrane signaling receptor activity"/>
    <property type="evidence" value="ECO:0007669"/>
    <property type="project" value="InterPro"/>
</dbReference>
<dbReference type="Pfam" id="PF02931">
    <property type="entry name" value="Neur_chan_LBD"/>
    <property type="match status" value="1"/>
</dbReference>
<evidence type="ECO:0000256" key="4">
    <source>
        <dbReference type="ARBA" id="ARBA00022475"/>
    </source>
</evidence>
<evidence type="ECO:0000256" key="8">
    <source>
        <dbReference type="ARBA" id="ARBA00023065"/>
    </source>
</evidence>
<dbReference type="InterPro" id="IPR006201">
    <property type="entry name" value="Neur_channel"/>
</dbReference>
<dbReference type="SUPFAM" id="SSF90112">
    <property type="entry name" value="Neurotransmitter-gated ion-channel transmembrane pore"/>
    <property type="match status" value="1"/>
</dbReference>
<dbReference type="InterPro" id="IPR006028">
    <property type="entry name" value="GABAA/Glycine_rcpt"/>
</dbReference>
<feature type="domain" description="Neurotransmitter-gated ion-channel ligand-binding" evidence="13">
    <location>
        <begin position="6"/>
        <end position="146"/>
    </location>
</feature>
<dbReference type="PRINTS" id="PR00253">
    <property type="entry name" value="GABAARECEPTR"/>
</dbReference>
<keyword evidence="9 11" id="KW-0472">Membrane</keyword>
<keyword evidence="8 11" id="KW-0406">Ion transport</keyword>
<keyword evidence="5 11" id="KW-0812">Transmembrane</keyword>
<dbReference type="Pfam" id="PF02932">
    <property type="entry name" value="Neur_chan_memb"/>
    <property type="match status" value="1"/>
</dbReference>
<feature type="transmembrane region" description="Helical" evidence="11">
    <location>
        <begin position="218"/>
        <end position="241"/>
    </location>
</feature>
<dbReference type="OrthoDB" id="442503at2759"/>
<evidence type="ECO:0000256" key="2">
    <source>
        <dbReference type="ARBA" id="ARBA00004236"/>
    </source>
</evidence>
<reference evidence="15" key="2">
    <citation type="submission" date="2017-10" db="EMBL/GenBank/DDBJ databases">
        <title>Ladona fulva Genome sequencing and assembly.</title>
        <authorList>
            <person name="Murali S."/>
            <person name="Richards S."/>
            <person name="Bandaranaike D."/>
            <person name="Bellair M."/>
            <person name="Blankenburg K."/>
            <person name="Chao H."/>
            <person name="Dinh H."/>
            <person name="Doddapaneni H."/>
            <person name="Dugan-Rocha S."/>
            <person name="Elkadiri S."/>
            <person name="Gnanaolivu R."/>
            <person name="Hernandez B."/>
            <person name="Skinner E."/>
            <person name="Javaid M."/>
            <person name="Lee S."/>
            <person name="Li M."/>
            <person name="Ming W."/>
            <person name="Munidasa M."/>
            <person name="Muniz J."/>
            <person name="Nguyen L."/>
            <person name="Hughes D."/>
            <person name="Osuji N."/>
            <person name="Pu L.-L."/>
            <person name="Puazo M."/>
            <person name="Qu C."/>
            <person name="Quiroz J."/>
            <person name="Raj R."/>
            <person name="Weissenberger G."/>
            <person name="Xin Y."/>
            <person name="Zou X."/>
            <person name="Han Y."/>
            <person name="Worley K."/>
            <person name="Muzny D."/>
            <person name="Gibbs R."/>
        </authorList>
    </citation>
    <scope>NUCLEOTIDE SEQUENCE</scope>
    <source>
        <strain evidence="15">Sampled in the wild</strain>
    </source>
</reference>
<evidence type="ECO:0000256" key="12">
    <source>
        <dbReference type="SAM" id="MobiDB-lite"/>
    </source>
</evidence>
<proteinExistence type="inferred from homology"/>
<dbReference type="InterPro" id="IPR036719">
    <property type="entry name" value="Neuro-gated_channel_TM_sf"/>
</dbReference>
<evidence type="ECO:0000256" key="11">
    <source>
        <dbReference type="RuleBase" id="RU000687"/>
    </source>
</evidence>
<evidence type="ECO:0000256" key="9">
    <source>
        <dbReference type="ARBA" id="ARBA00023136"/>
    </source>
</evidence>
<dbReference type="FunFam" id="2.70.170.10:FF:000065">
    <property type="entry name" value="Glutamate-gated chloride channel, putative"/>
    <property type="match status" value="1"/>
</dbReference>
<evidence type="ECO:0000256" key="3">
    <source>
        <dbReference type="ARBA" id="ARBA00022448"/>
    </source>
</evidence>
<dbReference type="Gene3D" id="2.70.170.10">
    <property type="entry name" value="Neurotransmitter-gated ion-channel ligand-binding domain"/>
    <property type="match status" value="1"/>
</dbReference>
<evidence type="ECO:0000256" key="5">
    <source>
        <dbReference type="ARBA" id="ARBA00022692"/>
    </source>
</evidence>
<evidence type="ECO:0000256" key="6">
    <source>
        <dbReference type="ARBA" id="ARBA00022729"/>
    </source>
</evidence>
<dbReference type="GO" id="GO:0005886">
    <property type="term" value="C:plasma membrane"/>
    <property type="evidence" value="ECO:0007669"/>
    <property type="project" value="UniProtKB-SubCell"/>
</dbReference>
<dbReference type="InterPro" id="IPR036734">
    <property type="entry name" value="Neur_chan_lig-bd_sf"/>
</dbReference>
<dbReference type="GO" id="GO:0005254">
    <property type="term" value="F:chloride channel activity"/>
    <property type="evidence" value="ECO:0007669"/>
    <property type="project" value="UniProtKB-ARBA"/>
</dbReference>
<dbReference type="PROSITE" id="PS00236">
    <property type="entry name" value="NEUROTR_ION_CHANNEL"/>
    <property type="match status" value="1"/>
</dbReference>
<evidence type="ECO:0000259" key="14">
    <source>
        <dbReference type="Pfam" id="PF02932"/>
    </source>
</evidence>
<keyword evidence="4" id="KW-1003">Cell membrane</keyword>
<feature type="domain" description="Neurotransmitter-gated ion-channel transmembrane" evidence="14">
    <location>
        <begin position="204"/>
        <end position="375"/>
    </location>
</feature>
<sequence length="381" mass="43489">MNSYFKDYEVDVYLRQKWQDERLKHEQITEALDLNDPNLVKAIWIPEVYFPNAKNAEFQYVTVPNVLVRINPDGGILYMLRLKLTFACMMDLAKFPLDSQICTMEVASFSKTTEELRLEWKPTNPVTMGKMRMPQFEIVDIMADECQESFQIDYNSATFSRKLQLSGSGVLPQSLRWIPLGPELSADDTHRGDFLGVLLDGRIQRGLPQVSYVKAIDVWMGTCTAFVFCALLEFTIVNYMWRRQPEMPKKKLTNMSQAADSGGAGTPTSANGDASTAPVKVCFPEESNPPPEYMQETSSSMELNHMRCTSAVQSHRSPGTIPEFEGDLSYLDSRLPRLSQCRGSPLYSKVLARKIDEWSRLCFPLAFIAFNLFYWPYYMLA</sequence>